<evidence type="ECO:0000313" key="1">
    <source>
        <dbReference type="EMBL" id="UOQ47767.1"/>
    </source>
</evidence>
<name>A0ABY4ETM2_9BACI</name>
<dbReference type="RefSeq" id="WP_244717230.1">
    <property type="nucleotide sequence ID" value="NZ_CP095072.1"/>
</dbReference>
<gene>
    <name evidence="1" type="ORF">MUN88_17190</name>
</gene>
<proteinExistence type="predicted"/>
<keyword evidence="2" id="KW-1185">Reference proteome</keyword>
<accession>A0ABY4ETM2</accession>
<dbReference type="EMBL" id="CP095072">
    <property type="protein sequence ID" value="UOQ47767.1"/>
    <property type="molecule type" value="Genomic_DNA"/>
</dbReference>
<reference evidence="1 2" key="1">
    <citation type="submission" date="2022-04" db="EMBL/GenBank/DDBJ databases">
        <title>Gracilibacillus sp. isolated from saltern.</title>
        <authorList>
            <person name="Won M."/>
            <person name="Lee C.-M."/>
            <person name="Woen H.-Y."/>
            <person name="Kwon S.-W."/>
        </authorList>
    </citation>
    <scope>NUCLEOTIDE SEQUENCE [LARGE SCALE GENOMIC DNA]</scope>
    <source>
        <strain evidence="1 2">SSWR10-1</strain>
    </source>
</reference>
<evidence type="ECO:0000313" key="2">
    <source>
        <dbReference type="Proteomes" id="UP000831782"/>
    </source>
</evidence>
<dbReference type="Proteomes" id="UP000831782">
    <property type="component" value="Chromosome"/>
</dbReference>
<sequence>MKIYKFINGGLVKIVKEETLEKAVNQFLHEMSEEKEIQEKYLNMPIDQALDTISKSNFQDTLFELIRKNDKDNFVEMMFMLDDYQTNWKIKENGELIKE</sequence>
<protein>
    <submittedName>
        <fullName evidence="1">Uncharacterized protein</fullName>
    </submittedName>
</protein>
<organism evidence="1 2">
    <name type="scientific">Gracilibacillus caseinilyticus</name>
    <dbReference type="NCBI Taxonomy" id="2932256"/>
    <lineage>
        <taxon>Bacteria</taxon>
        <taxon>Bacillati</taxon>
        <taxon>Bacillota</taxon>
        <taxon>Bacilli</taxon>
        <taxon>Bacillales</taxon>
        <taxon>Bacillaceae</taxon>
        <taxon>Gracilibacillus</taxon>
    </lineage>
</organism>